<dbReference type="Proteomes" id="UP000327468">
    <property type="component" value="Chromosome 1"/>
</dbReference>
<proteinExistence type="predicted"/>
<dbReference type="AlphaFoldDB" id="A0A5N5Q5S0"/>
<evidence type="ECO:0000313" key="3">
    <source>
        <dbReference type="Proteomes" id="UP000327468"/>
    </source>
</evidence>
<organism evidence="2 3">
    <name type="scientific">Pangasianodon hypophthalmus</name>
    <name type="common">Striped catfish</name>
    <name type="synonym">Helicophagus hypophthalmus</name>
    <dbReference type="NCBI Taxonomy" id="310915"/>
    <lineage>
        <taxon>Eukaryota</taxon>
        <taxon>Metazoa</taxon>
        <taxon>Chordata</taxon>
        <taxon>Craniata</taxon>
        <taxon>Vertebrata</taxon>
        <taxon>Euteleostomi</taxon>
        <taxon>Actinopterygii</taxon>
        <taxon>Neopterygii</taxon>
        <taxon>Teleostei</taxon>
        <taxon>Ostariophysi</taxon>
        <taxon>Siluriformes</taxon>
        <taxon>Pangasiidae</taxon>
        <taxon>Pangasianodon</taxon>
    </lineage>
</organism>
<keyword evidence="3" id="KW-1185">Reference proteome</keyword>
<feature type="region of interest" description="Disordered" evidence="1">
    <location>
        <begin position="1"/>
        <end position="27"/>
    </location>
</feature>
<dbReference type="EMBL" id="VFJC01000002">
    <property type="protein sequence ID" value="KAB5586458.1"/>
    <property type="molecule type" value="Genomic_DNA"/>
</dbReference>
<comment type="caution">
    <text evidence="2">The sequence shown here is derived from an EMBL/GenBank/DDBJ whole genome shotgun (WGS) entry which is preliminary data.</text>
</comment>
<gene>
    <name evidence="2" type="ORF">PHYPO_G00001840</name>
</gene>
<sequence length="82" mass="9235">MQPLLKNKRKSGTKSTSLHSPDAHRMGWRARARLCKQAGRHPGQRRGKAVCALQTHTQVRAAITEGAFMRSQNHKGSSWERC</sequence>
<evidence type="ECO:0000256" key="1">
    <source>
        <dbReference type="SAM" id="MobiDB-lite"/>
    </source>
</evidence>
<name>A0A5N5Q5S0_PANHP</name>
<accession>A0A5N5Q5S0</accession>
<protein>
    <submittedName>
        <fullName evidence="2">Uncharacterized protein</fullName>
    </submittedName>
</protein>
<reference evidence="2 3" key="1">
    <citation type="submission" date="2019-06" db="EMBL/GenBank/DDBJ databases">
        <title>A chromosome-scale genome assembly of the striped catfish, Pangasianodon hypophthalmus.</title>
        <authorList>
            <person name="Wen M."/>
            <person name="Zahm M."/>
            <person name="Roques C."/>
            <person name="Cabau C."/>
            <person name="Klopp C."/>
            <person name="Donnadieu C."/>
            <person name="Jouanno E."/>
            <person name="Avarre J.-C."/>
            <person name="Campet M."/>
            <person name="Ha T.T.T."/>
            <person name="Dugue R."/>
            <person name="Lampietro C."/>
            <person name="Louis A."/>
            <person name="Herpin A."/>
            <person name="Echchiki A."/>
            <person name="Berthelot C."/>
            <person name="Parey E."/>
            <person name="Roest-Crollius H."/>
            <person name="Braasch I."/>
            <person name="Postlethwait J."/>
            <person name="Bobe J."/>
            <person name="Montfort J."/>
            <person name="Bouchez O."/>
            <person name="Begum T."/>
            <person name="Schartl M."/>
            <person name="Guiguen Y."/>
        </authorList>
    </citation>
    <scope>NUCLEOTIDE SEQUENCE [LARGE SCALE GENOMIC DNA]</scope>
    <source>
        <strain evidence="2 3">Indonesia</strain>
        <tissue evidence="2">Blood</tissue>
    </source>
</reference>
<evidence type="ECO:0000313" key="2">
    <source>
        <dbReference type="EMBL" id="KAB5586458.1"/>
    </source>
</evidence>
<feature type="compositionally biased region" description="Basic residues" evidence="1">
    <location>
        <begin position="1"/>
        <end position="12"/>
    </location>
</feature>